<feature type="transmembrane region" description="Helical" evidence="6">
    <location>
        <begin position="7"/>
        <end position="31"/>
    </location>
</feature>
<dbReference type="PANTHER" id="PTHR30250:SF26">
    <property type="entry name" value="PSMA PROTEIN"/>
    <property type="match status" value="1"/>
</dbReference>
<keyword evidence="4 6" id="KW-1133">Transmembrane helix</keyword>
<dbReference type="PANTHER" id="PTHR30250">
    <property type="entry name" value="PST FAMILY PREDICTED COLANIC ACID TRANSPORTER"/>
    <property type="match status" value="1"/>
</dbReference>
<keyword evidence="7" id="KW-0413">Isomerase</keyword>
<dbReference type="InterPro" id="IPR050833">
    <property type="entry name" value="Poly_Biosynth_Transport"/>
</dbReference>
<protein>
    <submittedName>
        <fullName evidence="7">Sugar isomerase</fullName>
    </submittedName>
</protein>
<evidence type="ECO:0000256" key="3">
    <source>
        <dbReference type="ARBA" id="ARBA00022692"/>
    </source>
</evidence>
<dbReference type="Proteomes" id="UP000260457">
    <property type="component" value="Chromosome"/>
</dbReference>
<comment type="subcellular location">
    <subcellularLocation>
        <location evidence="1">Cell membrane</location>
        <topology evidence="1">Multi-pass membrane protein</topology>
    </subcellularLocation>
</comment>
<dbReference type="RefSeq" id="WP_116820768.1">
    <property type="nucleotide sequence ID" value="NZ_CP030926.1"/>
</dbReference>
<keyword evidence="3 6" id="KW-0812">Transmembrane</keyword>
<name>A0ABM6XH10_9BACI</name>
<evidence type="ECO:0000256" key="4">
    <source>
        <dbReference type="ARBA" id="ARBA00022989"/>
    </source>
</evidence>
<feature type="transmembrane region" description="Helical" evidence="6">
    <location>
        <begin position="302"/>
        <end position="327"/>
    </location>
</feature>
<feature type="transmembrane region" description="Helical" evidence="6">
    <location>
        <begin position="460"/>
        <end position="484"/>
    </location>
</feature>
<dbReference type="EMBL" id="CP030926">
    <property type="protein sequence ID" value="AXN37653.1"/>
    <property type="molecule type" value="Genomic_DNA"/>
</dbReference>
<feature type="transmembrane region" description="Helical" evidence="6">
    <location>
        <begin position="119"/>
        <end position="146"/>
    </location>
</feature>
<evidence type="ECO:0000256" key="5">
    <source>
        <dbReference type="ARBA" id="ARBA00023136"/>
    </source>
</evidence>
<accession>A0ABM6XH10</accession>
<feature type="transmembrane region" description="Helical" evidence="6">
    <location>
        <begin position="379"/>
        <end position="407"/>
    </location>
</feature>
<evidence type="ECO:0000313" key="8">
    <source>
        <dbReference type="Proteomes" id="UP000260457"/>
    </source>
</evidence>
<keyword evidence="8" id="KW-1185">Reference proteome</keyword>
<feature type="transmembrane region" description="Helical" evidence="6">
    <location>
        <begin position="43"/>
        <end position="69"/>
    </location>
</feature>
<evidence type="ECO:0000256" key="1">
    <source>
        <dbReference type="ARBA" id="ARBA00004651"/>
    </source>
</evidence>
<feature type="transmembrane region" description="Helical" evidence="6">
    <location>
        <begin position="90"/>
        <end position="113"/>
    </location>
</feature>
<keyword evidence="2" id="KW-1003">Cell membrane</keyword>
<evidence type="ECO:0000256" key="2">
    <source>
        <dbReference type="ARBA" id="ARBA00022475"/>
    </source>
</evidence>
<feature type="transmembrane region" description="Helical" evidence="6">
    <location>
        <begin position="339"/>
        <end position="359"/>
    </location>
</feature>
<proteinExistence type="predicted"/>
<evidence type="ECO:0000313" key="7">
    <source>
        <dbReference type="EMBL" id="AXN37653.1"/>
    </source>
</evidence>
<dbReference type="GO" id="GO:0016853">
    <property type="term" value="F:isomerase activity"/>
    <property type="evidence" value="ECO:0007669"/>
    <property type="project" value="UniProtKB-KW"/>
</dbReference>
<feature type="transmembrane region" description="Helical" evidence="6">
    <location>
        <begin position="158"/>
        <end position="177"/>
    </location>
</feature>
<keyword evidence="5 6" id="KW-0472">Membrane</keyword>
<gene>
    <name evidence="7" type="ORF">DTO10_03990</name>
</gene>
<organism evidence="7 8">
    <name type="scientific">Peribacillus butanolivorans</name>
    <dbReference type="NCBI Taxonomy" id="421767"/>
    <lineage>
        <taxon>Bacteria</taxon>
        <taxon>Bacillati</taxon>
        <taxon>Bacillota</taxon>
        <taxon>Bacilli</taxon>
        <taxon>Bacillales</taxon>
        <taxon>Bacillaceae</taxon>
        <taxon>Peribacillus</taxon>
    </lineage>
</organism>
<sequence>MRSKKALLNFIYSLLLQLVTVVSSFIIPIYIIGTFGSNVNGVIVSITQFLSYITLLESGVGGVVRAALYKPLAIKDVIQVSRIVKATEKFFKIIAYLFIVYIFIIAFLFPSIISGEFDGFYLTTLVLIIGTSTFIQYYFGITYSVLLQADQRRYITSVFQILTLIANTIITVVLINLGFGIHIVMLGSATIFVFRPILLQIYVKRRYKLLSNCEEDKTAIKQRWDGLGHHIAFFLHRNTAVVVLTLFTNIREVSVYSVYYMVVIGVQKLVNTLSSGVEAAFGNMIAKGEKTALDRNFRLFEFISYTATTVLFTSAGLLILPFIGIYTEGITDADYYRPLFAYILVATEAIYCIRLPYHAVVLAAGHFKQTKKGAYTEAIINIALSIILVNFIGILGVAIATFVAMIFRTVQYAIYLSRNILQRNLFVFIKRTIVSLIGVAMTVSFTQLVPTIEISTYIDWVFYAIIITTISITINILLSLVFYIDDVKRILNIVKSFTTKRKKKKK</sequence>
<reference evidence="7 8" key="1">
    <citation type="submission" date="2018-07" db="EMBL/GenBank/DDBJ databases">
        <title>The molecular basis for the intramolecular migration of carboxyl group in the catabolism of para-hydroxybenzoate via gentisate.</title>
        <authorList>
            <person name="Zhao H."/>
            <person name="Xu Y."/>
            <person name="Lin S."/>
            <person name="Spain J.C."/>
            <person name="Zhou N.-Y."/>
        </authorList>
    </citation>
    <scope>NUCLEOTIDE SEQUENCE [LARGE SCALE GENOMIC DNA]</scope>
    <source>
        <strain evidence="7 8">PHB-7a</strain>
    </source>
</reference>
<feature type="transmembrane region" description="Helical" evidence="6">
    <location>
        <begin position="428"/>
        <end position="448"/>
    </location>
</feature>
<feature type="transmembrane region" description="Helical" evidence="6">
    <location>
        <begin position="183"/>
        <end position="203"/>
    </location>
</feature>
<evidence type="ECO:0000256" key="6">
    <source>
        <dbReference type="SAM" id="Phobius"/>
    </source>
</evidence>